<organism evidence="3 4">
    <name type="scientific">Papiliotrema laurentii</name>
    <name type="common">Cryptococcus laurentii</name>
    <dbReference type="NCBI Taxonomy" id="5418"/>
    <lineage>
        <taxon>Eukaryota</taxon>
        <taxon>Fungi</taxon>
        <taxon>Dikarya</taxon>
        <taxon>Basidiomycota</taxon>
        <taxon>Agaricomycotina</taxon>
        <taxon>Tremellomycetes</taxon>
        <taxon>Tremellales</taxon>
        <taxon>Rhynchogastremaceae</taxon>
        <taxon>Papiliotrema</taxon>
    </lineage>
</organism>
<reference evidence="3" key="1">
    <citation type="submission" date="2023-02" db="EMBL/GenBank/DDBJ databases">
        <title>Identification and recombinant expression of a fungal hydrolase from Papiliotrema laurentii that hydrolyzes apple cutin and clears colloidal polyester polyurethane.</title>
        <authorList>
            <consortium name="DOE Joint Genome Institute"/>
            <person name="Roman V.A."/>
            <person name="Bojanowski C."/>
            <person name="Crable B.R."/>
            <person name="Wagner D.N."/>
            <person name="Hung C.S."/>
            <person name="Nadeau L.J."/>
            <person name="Schratz L."/>
            <person name="Haridas S."/>
            <person name="Pangilinan J."/>
            <person name="Lipzen A."/>
            <person name="Na H."/>
            <person name="Yan M."/>
            <person name="Ng V."/>
            <person name="Grigoriev I.V."/>
            <person name="Spatafora J.W."/>
            <person name="Barlow D."/>
            <person name="Biffinger J."/>
            <person name="Kelley-Loughnane N."/>
            <person name="Varaljay V.A."/>
            <person name="Crookes-Goodson W.J."/>
        </authorList>
    </citation>
    <scope>NUCLEOTIDE SEQUENCE</scope>
    <source>
        <strain evidence="3">5307AH</strain>
    </source>
</reference>
<comment type="caution">
    <text evidence="3">The sequence shown here is derived from an EMBL/GenBank/DDBJ whole genome shotgun (WGS) entry which is preliminary data.</text>
</comment>
<name>A0AAD9CWA8_PAPLA</name>
<protein>
    <submittedName>
        <fullName evidence="3">Vacuole protein</fullName>
    </submittedName>
</protein>
<evidence type="ECO:0000313" key="3">
    <source>
        <dbReference type="EMBL" id="KAK1921818.1"/>
    </source>
</evidence>
<evidence type="ECO:0000313" key="4">
    <source>
        <dbReference type="Proteomes" id="UP001182556"/>
    </source>
</evidence>
<keyword evidence="2" id="KW-0812">Transmembrane</keyword>
<feature type="transmembrane region" description="Helical" evidence="2">
    <location>
        <begin position="211"/>
        <end position="237"/>
    </location>
</feature>
<dbReference type="PANTHER" id="PTHR36424:SF1">
    <property type="entry name" value="LOW AFFINITY K(+) TRANSPORTER 1-RELATED"/>
    <property type="match status" value="1"/>
</dbReference>
<dbReference type="PANTHER" id="PTHR36424">
    <property type="entry name" value="PHEROMONE-REGULATED MEMBRANE PROTEIN 6"/>
    <property type="match status" value="1"/>
</dbReference>
<dbReference type="AlphaFoldDB" id="A0AAD9CWA8"/>
<dbReference type="GO" id="GO:0015079">
    <property type="term" value="F:potassium ion transmembrane transporter activity"/>
    <property type="evidence" value="ECO:0007669"/>
    <property type="project" value="InterPro"/>
</dbReference>
<proteinExistence type="predicted"/>
<keyword evidence="4" id="KW-1185">Reference proteome</keyword>
<evidence type="ECO:0000256" key="1">
    <source>
        <dbReference type="SAM" id="MobiDB-lite"/>
    </source>
</evidence>
<dbReference type="InterPro" id="IPR031606">
    <property type="entry name" value="Kch1/2"/>
</dbReference>
<dbReference type="GO" id="GO:0005886">
    <property type="term" value="C:plasma membrane"/>
    <property type="evidence" value="ECO:0007669"/>
    <property type="project" value="InterPro"/>
</dbReference>
<dbReference type="Pfam" id="PF16944">
    <property type="entry name" value="KCH"/>
    <property type="match status" value="1"/>
</dbReference>
<feature type="transmembrane region" description="Helical" evidence="2">
    <location>
        <begin position="82"/>
        <end position="104"/>
    </location>
</feature>
<sequence>MCCQADWKREVVPDHKFDFINVREFHNDDFMTRVKYVWKYILILKSFAVYGLDVFTATTYILSSHWTNAIQSKCGDDCAVDVRFSIAKWVFVGCIIFSFLLLGYETYKAKKVIASRDISYAFTNLIANDYYSLKSYDNFCLFCRIDSSTKKTDKMAFFIYFTFKEWKRTILADGPRQSINALTLYSFAYANGFHWSNLPAWWDNSTVTAMLLFAICFTVLMFLGSLILLIVASILYIPFLCYMQGNLKEFVCHKVDKRIAELIQKNRRDRIRRAAALEKKLANGSVKDVPGIIPQPTLPNVSLDDDDLLAGKRKLEAERRGGQGRAKREFVEYDVYPAYPPTVEYAPAPAPRPALRPYDSYEEYGSSTNLAANAAPMGLSYPPVTAPPPVSTGYNPNGHTPQPHVPPRASEPQYAYGGGYGGGYEYPYPQGNVPLRTRSPAPSSMYEGLPYDRPSEVSGGAQGQYGWDHRR</sequence>
<feature type="transmembrane region" description="Helical" evidence="2">
    <location>
        <begin position="40"/>
        <end position="62"/>
    </location>
</feature>
<keyword evidence="2" id="KW-0472">Membrane</keyword>
<accession>A0AAD9CWA8</accession>
<keyword evidence="2" id="KW-1133">Transmembrane helix</keyword>
<dbReference type="EMBL" id="JAODAN010000010">
    <property type="protein sequence ID" value="KAK1921818.1"/>
    <property type="molecule type" value="Genomic_DNA"/>
</dbReference>
<feature type="region of interest" description="Disordered" evidence="1">
    <location>
        <begin position="390"/>
        <end position="471"/>
    </location>
</feature>
<dbReference type="Proteomes" id="UP001182556">
    <property type="component" value="Unassembled WGS sequence"/>
</dbReference>
<evidence type="ECO:0000256" key="2">
    <source>
        <dbReference type="SAM" id="Phobius"/>
    </source>
</evidence>
<gene>
    <name evidence="3" type="ORF">DB88DRAFT_513079</name>
</gene>